<dbReference type="AlphaFoldDB" id="A0A2G9QAU8"/>
<protein>
    <submittedName>
        <fullName evidence="1">Uncharacterized protein</fullName>
    </submittedName>
</protein>
<gene>
    <name evidence="1" type="ORF">AB205_0084370</name>
</gene>
<evidence type="ECO:0000313" key="2">
    <source>
        <dbReference type="Proteomes" id="UP000228934"/>
    </source>
</evidence>
<dbReference type="Proteomes" id="UP000228934">
    <property type="component" value="Unassembled WGS sequence"/>
</dbReference>
<dbReference type="EMBL" id="KZ060166">
    <property type="protein sequence ID" value="PIO12710.1"/>
    <property type="molecule type" value="Genomic_DNA"/>
</dbReference>
<keyword evidence="2" id="KW-1185">Reference proteome</keyword>
<accession>A0A2G9QAU8</accession>
<evidence type="ECO:0000313" key="1">
    <source>
        <dbReference type="EMBL" id="PIO12710.1"/>
    </source>
</evidence>
<sequence length="60" mass="6796">MPQSQAEEEEEGDMVDIVTTTGDRGVVDEGHFNSESAHILIREIREIMGYNSGKHQEKHQ</sequence>
<reference evidence="2" key="1">
    <citation type="journal article" date="2017" name="Nat. Commun.">
        <title>The North American bullfrog draft genome provides insight into hormonal regulation of long noncoding RNA.</title>
        <authorList>
            <person name="Hammond S.A."/>
            <person name="Warren R.L."/>
            <person name="Vandervalk B.P."/>
            <person name="Kucuk E."/>
            <person name="Khan H."/>
            <person name="Gibb E.A."/>
            <person name="Pandoh P."/>
            <person name="Kirk H."/>
            <person name="Zhao Y."/>
            <person name="Jones M."/>
            <person name="Mungall A.J."/>
            <person name="Coope R."/>
            <person name="Pleasance S."/>
            <person name="Moore R.A."/>
            <person name="Holt R.A."/>
            <person name="Round J.M."/>
            <person name="Ohora S."/>
            <person name="Walle B.V."/>
            <person name="Veldhoen N."/>
            <person name="Helbing C.C."/>
            <person name="Birol I."/>
        </authorList>
    </citation>
    <scope>NUCLEOTIDE SEQUENCE [LARGE SCALE GENOMIC DNA]</scope>
</reference>
<name>A0A2G9QAU8_AQUCT</name>
<proteinExistence type="predicted"/>
<organism evidence="1 2">
    <name type="scientific">Aquarana catesbeiana</name>
    <name type="common">American bullfrog</name>
    <name type="synonym">Rana catesbeiana</name>
    <dbReference type="NCBI Taxonomy" id="8400"/>
    <lineage>
        <taxon>Eukaryota</taxon>
        <taxon>Metazoa</taxon>
        <taxon>Chordata</taxon>
        <taxon>Craniata</taxon>
        <taxon>Vertebrata</taxon>
        <taxon>Euteleostomi</taxon>
        <taxon>Amphibia</taxon>
        <taxon>Batrachia</taxon>
        <taxon>Anura</taxon>
        <taxon>Neobatrachia</taxon>
        <taxon>Ranoidea</taxon>
        <taxon>Ranidae</taxon>
        <taxon>Aquarana</taxon>
    </lineage>
</organism>